<sequence>MTAREALHGLKTSGYASSLRGRGTFVTKPKREKPLTQLRGFTEEIAERGMVPASRLLEQRVIDATAELAESLEVQVGSPVMRLRRLRLADGIPMAVEKTYISLSRFPGIQQINFGEKSLYQTLRDQFSVHLAWAAETIEILPANCEESRLLKIPAKAGVLSISRNTITEDRVPIEVTVSRYRADRYRALVYIPATAIRIGATVYKEN</sequence>
<evidence type="ECO:0000313" key="2">
    <source>
        <dbReference type="EMBL" id="MBB5327288.1"/>
    </source>
</evidence>
<name>A0A9X0QBK1_9BACT</name>
<organism evidence="2 3">
    <name type="scientific">Tunturiibacter gelidiferens</name>
    <dbReference type="NCBI Taxonomy" id="3069689"/>
    <lineage>
        <taxon>Bacteria</taxon>
        <taxon>Pseudomonadati</taxon>
        <taxon>Acidobacteriota</taxon>
        <taxon>Terriglobia</taxon>
        <taxon>Terriglobales</taxon>
        <taxon>Acidobacteriaceae</taxon>
        <taxon>Tunturiibacter</taxon>
    </lineage>
</organism>
<dbReference type="SMART" id="SM00866">
    <property type="entry name" value="UTRA"/>
    <property type="match status" value="1"/>
</dbReference>
<gene>
    <name evidence="2" type="ORF">HDF14_000893</name>
</gene>
<evidence type="ECO:0000313" key="3">
    <source>
        <dbReference type="Proteomes" id="UP000535182"/>
    </source>
</evidence>
<dbReference type="InterPro" id="IPR028978">
    <property type="entry name" value="Chorismate_lyase_/UTRA_dom_sf"/>
</dbReference>
<dbReference type="PANTHER" id="PTHR44846">
    <property type="entry name" value="MANNOSYL-D-GLYCERATE TRANSPORT/METABOLISM SYSTEM REPRESSOR MNGR-RELATED"/>
    <property type="match status" value="1"/>
</dbReference>
<dbReference type="InterPro" id="IPR011663">
    <property type="entry name" value="UTRA"/>
</dbReference>
<dbReference type="SUPFAM" id="SSF64288">
    <property type="entry name" value="Chorismate lyase-like"/>
    <property type="match status" value="1"/>
</dbReference>
<evidence type="ECO:0000259" key="1">
    <source>
        <dbReference type="SMART" id="SM00866"/>
    </source>
</evidence>
<protein>
    <submittedName>
        <fullName evidence="2">GntR family transcriptional regulator</fullName>
    </submittedName>
</protein>
<proteinExistence type="predicted"/>
<dbReference type="GO" id="GO:0003677">
    <property type="term" value="F:DNA binding"/>
    <property type="evidence" value="ECO:0007669"/>
    <property type="project" value="InterPro"/>
</dbReference>
<accession>A0A9X0QBK1</accession>
<dbReference type="GO" id="GO:0045892">
    <property type="term" value="P:negative regulation of DNA-templated transcription"/>
    <property type="evidence" value="ECO:0007669"/>
    <property type="project" value="TreeGrafter"/>
</dbReference>
<dbReference type="Gene3D" id="3.40.1410.10">
    <property type="entry name" value="Chorismate lyase-like"/>
    <property type="match status" value="1"/>
</dbReference>
<dbReference type="AlphaFoldDB" id="A0A9X0QBK1"/>
<reference evidence="2 3" key="1">
    <citation type="submission" date="2020-08" db="EMBL/GenBank/DDBJ databases">
        <title>Genomic Encyclopedia of Type Strains, Phase IV (KMG-V): Genome sequencing to study the core and pangenomes of soil and plant-associated prokaryotes.</title>
        <authorList>
            <person name="Whitman W."/>
        </authorList>
    </citation>
    <scope>NUCLEOTIDE SEQUENCE [LARGE SCALE GENOMIC DNA]</scope>
    <source>
        <strain evidence="2 3">X5P2</strain>
    </source>
</reference>
<dbReference type="InterPro" id="IPR050679">
    <property type="entry name" value="Bact_HTH_transcr_reg"/>
</dbReference>
<dbReference type="EMBL" id="JACHEB010000002">
    <property type="protein sequence ID" value="MBB5327288.1"/>
    <property type="molecule type" value="Genomic_DNA"/>
</dbReference>
<dbReference type="Proteomes" id="UP000535182">
    <property type="component" value="Unassembled WGS sequence"/>
</dbReference>
<comment type="caution">
    <text evidence="2">The sequence shown here is derived from an EMBL/GenBank/DDBJ whole genome shotgun (WGS) entry which is preliminary data.</text>
</comment>
<keyword evidence="3" id="KW-1185">Reference proteome</keyword>
<dbReference type="Pfam" id="PF07702">
    <property type="entry name" value="UTRA"/>
    <property type="match status" value="1"/>
</dbReference>
<feature type="domain" description="UbiC transcription regulator-associated" evidence="1">
    <location>
        <begin position="47"/>
        <end position="187"/>
    </location>
</feature>
<dbReference type="PANTHER" id="PTHR44846:SF1">
    <property type="entry name" value="MANNOSYL-D-GLYCERATE TRANSPORT_METABOLISM SYSTEM REPRESSOR MNGR-RELATED"/>
    <property type="match status" value="1"/>
</dbReference>